<evidence type="ECO:0000256" key="6">
    <source>
        <dbReference type="ARBA" id="ARBA00023136"/>
    </source>
</evidence>
<dbReference type="PANTHER" id="PTHR23033">
    <property type="entry name" value="BETA1,3-GALACTOSYLTRANSFERASE"/>
    <property type="match status" value="1"/>
</dbReference>
<dbReference type="EMBL" id="CYKH01000514">
    <property type="protein sequence ID" value="CUG04052.1"/>
    <property type="molecule type" value="Genomic_DNA"/>
</dbReference>
<gene>
    <name evidence="9" type="ORF">BSAL_70375</name>
</gene>
<dbReference type="OrthoDB" id="414175at2759"/>
<evidence type="ECO:0000256" key="5">
    <source>
        <dbReference type="ARBA" id="ARBA00022989"/>
    </source>
</evidence>
<proteinExistence type="inferred from homology"/>
<keyword evidence="4" id="KW-0735">Signal-anchor</keyword>
<feature type="region of interest" description="Disordered" evidence="7">
    <location>
        <begin position="29"/>
        <end position="62"/>
    </location>
</feature>
<comment type="subcellular location">
    <subcellularLocation>
        <location evidence="1">Membrane</location>
        <topology evidence="1">Single-pass type II membrane protein</topology>
    </subcellularLocation>
</comment>
<evidence type="ECO:0000256" key="8">
    <source>
        <dbReference type="SAM" id="SignalP"/>
    </source>
</evidence>
<dbReference type="InterPro" id="IPR026050">
    <property type="entry name" value="C1GALT1/C1GALT1_chp1"/>
</dbReference>
<reference evidence="10" key="1">
    <citation type="submission" date="2015-09" db="EMBL/GenBank/DDBJ databases">
        <authorList>
            <consortium name="Pathogen Informatics"/>
        </authorList>
    </citation>
    <scope>NUCLEOTIDE SEQUENCE [LARGE SCALE GENOMIC DNA]</scope>
    <source>
        <strain evidence="10">Lake Konstanz</strain>
    </source>
</reference>
<dbReference type="VEuPathDB" id="TriTrypDB:BSAL_70375"/>
<comment type="similarity">
    <text evidence="2">Belongs to the glycosyltransferase 31 family. Beta3-Gal-T subfamily.</text>
</comment>
<evidence type="ECO:0008006" key="11">
    <source>
        <dbReference type="Google" id="ProtNLM"/>
    </source>
</evidence>
<keyword evidence="8" id="KW-0732">Signal</keyword>
<feature type="region of interest" description="Disordered" evidence="7">
    <location>
        <begin position="438"/>
        <end position="482"/>
    </location>
</feature>
<feature type="signal peptide" evidence="8">
    <location>
        <begin position="1"/>
        <end position="24"/>
    </location>
</feature>
<keyword evidence="5" id="KW-1133">Transmembrane helix</keyword>
<keyword evidence="6" id="KW-0472">Membrane</keyword>
<organism evidence="9 10">
    <name type="scientific">Bodo saltans</name>
    <name type="common">Flagellated protozoan</name>
    <dbReference type="NCBI Taxonomy" id="75058"/>
    <lineage>
        <taxon>Eukaryota</taxon>
        <taxon>Discoba</taxon>
        <taxon>Euglenozoa</taxon>
        <taxon>Kinetoplastea</taxon>
        <taxon>Metakinetoplastina</taxon>
        <taxon>Eubodonida</taxon>
        <taxon>Bodonidae</taxon>
        <taxon>Bodo</taxon>
    </lineage>
</organism>
<evidence type="ECO:0000256" key="1">
    <source>
        <dbReference type="ARBA" id="ARBA00004606"/>
    </source>
</evidence>
<keyword evidence="3" id="KW-0812">Transmembrane</keyword>
<feature type="compositionally biased region" description="Low complexity" evidence="7">
    <location>
        <begin position="31"/>
        <end position="58"/>
    </location>
</feature>
<sequence>MRVSYPRCVLLLVVVATLLLISRPDSNDEPQTMTLTIPPSTTTQTVLSPKSQSSEASSELPNGPAGLHGAFSAVDAETFFVPLSRRPRRVALAKIFDTILISCNPEITDFDQTLATSLGRTRLVASLQGCEKTIGSEVETVNGWLRKYAPSWYVSTQTDSAFVVKRRSKVFTFCIGGGSDGRANYVEATWGQRTPIQWYMDKWSDELRPIVDLHPNYVKDPFNLLTFKISRIWQRVHSDFGDGDYDWFIRLWDDNYFLEENAYNVLGRMDLNRPLMVGKIGWRNMGKSAVYPFAGGGAGWFLNKKGLSVVGPSIPDAEKWFVNFRARKDIFLKHHIHDEDVFLTAWFHLLNISFVNAPGLEHVSPGNEQKQRCMADDVLYRLRWKDDESIYFDYPAHEEQFRIEEAWYAYTKPIVWHYMSPRRLLKLESLLYPQRREEFKRDDPPRTNADMAKKNRQCYPGVPDPPPPRGNSMFERLLPDPK</sequence>
<evidence type="ECO:0000313" key="9">
    <source>
        <dbReference type="EMBL" id="CUG04052.1"/>
    </source>
</evidence>
<dbReference type="Gene3D" id="3.90.550.50">
    <property type="match status" value="1"/>
</dbReference>
<accession>A0A0S4IVJ0</accession>
<dbReference type="AlphaFoldDB" id="A0A0S4IVJ0"/>
<dbReference type="GO" id="GO:0016020">
    <property type="term" value="C:membrane"/>
    <property type="evidence" value="ECO:0007669"/>
    <property type="project" value="UniProtKB-SubCell"/>
</dbReference>
<evidence type="ECO:0000256" key="2">
    <source>
        <dbReference type="ARBA" id="ARBA00006462"/>
    </source>
</evidence>
<protein>
    <recommendedName>
        <fullName evidence="11">Membrane-associated protein</fullName>
    </recommendedName>
</protein>
<evidence type="ECO:0000256" key="7">
    <source>
        <dbReference type="SAM" id="MobiDB-lite"/>
    </source>
</evidence>
<evidence type="ECO:0000256" key="4">
    <source>
        <dbReference type="ARBA" id="ARBA00022968"/>
    </source>
</evidence>
<feature type="chain" id="PRO_5006621638" description="Membrane-associated protein" evidence="8">
    <location>
        <begin position="25"/>
        <end position="482"/>
    </location>
</feature>
<dbReference type="Proteomes" id="UP000051952">
    <property type="component" value="Unassembled WGS sequence"/>
</dbReference>
<keyword evidence="10" id="KW-1185">Reference proteome</keyword>
<name>A0A0S4IVJ0_BODSA</name>
<evidence type="ECO:0000313" key="10">
    <source>
        <dbReference type="Proteomes" id="UP000051952"/>
    </source>
</evidence>
<evidence type="ECO:0000256" key="3">
    <source>
        <dbReference type="ARBA" id="ARBA00022692"/>
    </source>
</evidence>